<evidence type="ECO:0000313" key="3">
    <source>
        <dbReference type="EMBL" id="EME32491.1"/>
    </source>
</evidence>
<keyword evidence="4" id="KW-1185">Reference proteome</keyword>
<gene>
    <name evidence="3" type="ORF">Gasu_02660</name>
</gene>
<dbReference type="AlphaFoldDB" id="M2W9D6"/>
<dbReference type="EMBL" id="KB454485">
    <property type="protein sequence ID" value="EME32491.1"/>
    <property type="molecule type" value="Genomic_DNA"/>
</dbReference>
<dbReference type="GeneID" id="17091061"/>
<accession>M2W9D6</accession>
<reference evidence="4" key="1">
    <citation type="journal article" date="2013" name="Science">
        <title>Gene transfer from bacteria and archaea facilitated evolution of an extremophilic eukaryote.</title>
        <authorList>
            <person name="Schonknecht G."/>
            <person name="Chen W.H."/>
            <person name="Ternes C.M."/>
            <person name="Barbier G.G."/>
            <person name="Shrestha R.P."/>
            <person name="Stanke M."/>
            <person name="Brautigam A."/>
            <person name="Baker B.J."/>
            <person name="Banfield J.F."/>
            <person name="Garavito R.M."/>
            <person name="Carr K."/>
            <person name="Wilkerson C."/>
            <person name="Rensing S.A."/>
            <person name="Gagneul D."/>
            <person name="Dickenson N.E."/>
            <person name="Oesterhelt C."/>
            <person name="Lercher M.J."/>
            <person name="Weber A.P."/>
        </authorList>
    </citation>
    <scope>NUCLEOTIDE SEQUENCE [LARGE SCALE GENOMIC DNA]</scope>
    <source>
        <strain evidence="4">074W</strain>
    </source>
</reference>
<name>M2W9D6_GALSU</name>
<dbReference type="Pfam" id="PF11998">
    <property type="entry name" value="DUF3493"/>
    <property type="match status" value="1"/>
</dbReference>
<feature type="transmembrane region" description="Helical" evidence="2">
    <location>
        <begin position="123"/>
        <end position="142"/>
    </location>
</feature>
<dbReference type="Gramene" id="EME32491">
    <property type="protein sequence ID" value="EME32491"/>
    <property type="gene ID" value="Gasu_02660"/>
</dbReference>
<dbReference type="InterPro" id="IPR021883">
    <property type="entry name" value="LPA1-like"/>
</dbReference>
<dbReference type="Proteomes" id="UP000030680">
    <property type="component" value="Unassembled WGS sequence"/>
</dbReference>
<dbReference type="KEGG" id="gsl:Gasu_02660"/>
<organism evidence="3 4">
    <name type="scientific">Galdieria sulphuraria</name>
    <name type="common">Red alga</name>
    <dbReference type="NCBI Taxonomy" id="130081"/>
    <lineage>
        <taxon>Eukaryota</taxon>
        <taxon>Rhodophyta</taxon>
        <taxon>Bangiophyceae</taxon>
        <taxon>Galdieriales</taxon>
        <taxon>Galdieriaceae</taxon>
        <taxon>Galdieria</taxon>
    </lineage>
</organism>
<proteinExistence type="predicted"/>
<evidence type="ECO:0000256" key="1">
    <source>
        <dbReference type="SAM" id="MobiDB-lite"/>
    </source>
</evidence>
<feature type="transmembrane region" description="Helical" evidence="2">
    <location>
        <begin position="86"/>
        <end position="111"/>
    </location>
</feature>
<keyword evidence="2" id="KW-1133">Transmembrane helix</keyword>
<protein>
    <submittedName>
        <fullName evidence="3">Uncharacterized protein</fullName>
    </submittedName>
</protein>
<sequence length="295" mass="33845">MLCFYQKHSIPSFLRLVRKSQSFNYRKFPFSVSPSKVGVRHKPTMKTNASDSDDPKVYSSSESTSPSMFLRLQEEAQAPFRKFRMFIYGGAFVSSVIGFLISSLQLLSGILGTTTSYPIRESVYNMLINGIVIATASLLYFFDYQAGKQRLDRLSVLSSIRMLPVEYNQRQYLIAELESSHAVVIIAAKGKQLETILSQLKNISTQLEKFIVVPYVVNMSTLPLWEEFDGCKWLGRASNLSSWNSWYLKEREFVPKNKVDEPIVLFLRKNGKFGFRGYGNPNWAYWISSIHSIWT</sequence>
<dbReference type="RefSeq" id="XP_005709011.1">
    <property type="nucleotide sequence ID" value="XM_005708954.1"/>
</dbReference>
<evidence type="ECO:0000256" key="2">
    <source>
        <dbReference type="SAM" id="Phobius"/>
    </source>
</evidence>
<dbReference type="STRING" id="130081.M2W9D6"/>
<keyword evidence="2" id="KW-0812">Transmembrane</keyword>
<feature type="region of interest" description="Disordered" evidence="1">
    <location>
        <begin position="39"/>
        <end position="63"/>
    </location>
</feature>
<dbReference type="OrthoDB" id="5130at2759"/>
<keyword evidence="2" id="KW-0472">Membrane</keyword>
<dbReference type="OMA" id="WQLVPVY"/>
<evidence type="ECO:0000313" key="4">
    <source>
        <dbReference type="Proteomes" id="UP000030680"/>
    </source>
</evidence>